<keyword evidence="4 6" id="KW-0067">ATP-binding</keyword>
<dbReference type="InterPro" id="IPR003439">
    <property type="entry name" value="ABC_transporter-like_ATP-bd"/>
</dbReference>
<dbReference type="EMBL" id="CAKMMF010000016">
    <property type="protein sequence ID" value="CAH1209718.1"/>
    <property type="molecule type" value="Genomic_DNA"/>
</dbReference>
<evidence type="ECO:0000256" key="1">
    <source>
        <dbReference type="ARBA" id="ARBA00005417"/>
    </source>
</evidence>
<sequence>MGMEIKITALSKRYAKERIALHDINLTIGKGLFGLLGPNGAGKSTLMQIMATVMSPTSGQVEYGAYRIGKDNHQIRQLLGYMPQKLGLYEKLTGEEFLNYIALLKGMKDPVARRLKVRELLEKVNLGDKAKRKIKTYSGGMKQRIGIAQALIGDPQVMIVDEPTAGLDPKERIRFRDLLEELGLERTILLSTHIVADIETSCSGLAVMNQGELVYQGTIPRLIEKVNGKVWTGQIHAEDVHTLVHKSSIVSRRRTAEGYDIRMVADSAPFHGAVLAQPGLEDAYILLTGSGSHA</sequence>
<dbReference type="PANTHER" id="PTHR43335">
    <property type="entry name" value="ABC TRANSPORTER, ATP-BINDING PROTEIN"/>
    <property type="match status" value="1"/>
</dbReference>
<protein>
    <submittedName>
        <fullName evidence="6">Vitamin B12 import ATP-binding protein BtuD</fullName>
    </submittedName>
</protein>
<evidence type="ECO:0000259" key="5">
    <source>
        <dbReference type="PROSITE" id="PS50893"/>
    </source>
</evidence>
<proteinExistence type="inferred from homology"/>
<evidence type="ECO:0000313" key="7">
    <source>
        <dbReference type="Proteomes" id="UP000838686"/>
    </source>
</evidence>
<evidence type="ECO:0000256" key="4">
    <source>
        <dbReference type="ARBA" id="ARBA00022840"/>
    </source>
</evidence>
<name>A0ABM9CD90_9BACL</name>
<dbReference type="Gene3D" id="3.40.50.300">
    <property type="entry name" value="P-loop containing nucleotide triphosphate hydrolases"/>
    <property type="match status" value="1"/>
</dbReference>
<evidence type="ECO:0000256" key="3">
    <source>
        <dbReference type="ARBA" id="ARBA00022741"/>
    </source>
</evidence>
<accession>A0ABM9CD90</accession>
<keyword evidence="7" id="KW-1185">Reference proteome</keyword>
<evidence type="ECO:0000256" key="2">
    <source>
        <dbReference type="ARBA" id="ARBA00022448"/>
    </source>
</evidence>
<dbReference type="PROSITE" id="PS00211">
    <property type="entry name" value="ABC_TRANSPORTER_1"/>
    <property type="match status" value="1"/>
</dbReference>
<keyword evidence="3" id="KW-0547">Nucleotide-binding</keyword>
<keyword evidence="2" id="KW-0813">Transport</keyword>
<comment type="caution">
    <text evidence="6">The sequence shown here is derived from an EMBL/GenBank/DDBJ whole genome shotgun (WGS) entry which is preliminary data.</text>
</comment>
<gene>
    <name evidence="6" type="primary">btuD_16</name>
    <name evidence="6" type="ORF">PAECIP111893_03106</name>
</gene>
<dbReference type="CDD" id="cd03264">
    <property type="entry name" value="ABC_drug_resistance_like"/>
    <property type="match status" value="1"/>
</dbReference>
<dbReference type="Proteomes" id="UP000838686">
    <property type="component" value="Unassembled WGS sequence"/>
</dbReference>
<dbReference type="InterPro" id="IPR003593">
    <property type="entry name" value="AAA+_ATPase"/>
</dbReference>
<dbReference type="SUPFAM" id="SSF52540">
    <property type="entry name" value="P-loop containing nucleoside triphosphate hydrolases"/>
    <property type="match status" value="1"/>
</dbReference>
<dbReference type="Pfam" id="PF00005">
    <property type="entry name" value="ABC_tran"/>
    <property type="match status" value="1"/>
</dbReference>
<comment type="similarity">
    <text evidence="1">Belongs to the ABC transporter superfamily.</text>
</comment>
<dbReference type="PANTHER" id="PTHR43335:SF2">
    <property type="entry name" value="ABC TRANSPORTER, ATP-BINDING PROTEIN"/>
    <property type="match status" value="1"/>
</dbReference>
<organism evidence="6 7">
    <name type="scientific">Paenibacillus plantiphilus</name>
    <dbReference type="NCBI Taxonomy" id="2905650"/>
    <lineage>
        <taxon>Bacteria</taxon>
        <taxon>Bacillati</taxon>
        <taxon>Bacillota</taxon>
        <taxon>Bacilli</taxon>
        <taxon>Bacillales</taxon>
        <taxon>Paenibacillaceae</taxon>
        <taxon>Paenibacillus</taxon>
    </lineage>
</organism>
<reference evidence="6" key="1">
    <citation type="submission" date="2022-01" db="EMBL/GenBank/DDBJ databases">
        <authorList>
            <person name="Criscuolo A."/>
        </authorList>
    </citation>
    <scope>NUCLEOTIDE SEQUENCE</scope>
    <source>
        <strain evidence="6">CIP111893</strain>
    </source>
</reference>
<dbReference type="SMART" id="SM00382">
    <property type="entry name" value="AAA"/>
    <property type="match status" value="1"/>
</dbReference>
<dbReference type="GO" id="GO:0005524">
    <property type="term" value="F:ATP binding"/>
    <property type="evidence" value="ECO:0007669"/>
    <property type="project" value="UniProtKB-KW"/>
</dbReference>
<dbReference type="InterPro" id="IPR027417">
    <property type="entry name" value="P-loop_NTPase"/>
</dbReference>
<dbReference type="PROSITE" id="PS50893">
    <property type="entry name" value="ABC_TRANSPORTER_2"/>
    <property type="match status" value="1"/>
</dbReference>
<feature type="domain" description="ABC transporter" evidence="5">
    <location>
        <begin position="5"/>
        <end position="235"/>
    </location>
</feature>
<evidence type="ECO:0000313" key="6">
    <source>
        <dbReference type="EMBL" id="CAH1209718.1"/>
    </source>
</evidence>
<dbReference type="InterPro" id="IPR017871">
    <property type="entry name" value="ABC_transporter-like_CS"/>
</dbReference>